<evidence type="ECO:0000313" key="2">
    <source>
        <dbReference type="EMBL" id="PSR91968.1"/>
    </source>
</evidence>
<proteinExistence type="predicted"/>
<name>A0A2R6PJD1_9APHY</name>
<accession>A0A2R6PJD1</accession>
<sequence length="100" mass="11600">MPRISQRELLLYMLYSYDLRIQEARMQSEMLSLLDLDITHLFDDPDDELPTSPTTSDLSTASTASSKMTEDSSDEIDFDEELLRIDKDILSLFLGWSNFR</sequence>
<dbReference type="EMBL" id="MLYV02000486">
    <property type="protein sequence ID" value="PSR91968.1"/>
    <property type="molecule type" value="Genomic_DNA"/>
</dbReference>
<organism evidence="2 3">
    <name type="scientific">Hermanssonia centrifuga</name>
    <dbReference type="NCBI Taxonomy" id="98765"/>
    <lineage>
        <taxon>Eukaryota</taxon>
        <taxon>Fungi</taxon>
        <taxon>Dikarya</taxon>
        <taxon>Basidiomycota</taxon>
        <taxon>Agaricomycotina</taxon>
        <taxon>Agaricomycetes</taxon>
        <taxon>Polyporales</taxon>
        <taxon>Meruliaceae</taxon>
        <taxon>Hermanssonia</taxon>
    </lineage>
</organism>
<feature type="compositionally biased region" description="Low complexity" evidence="1">
    <location>
        <begin position="50"/>
        <end position="66"/>
    </location>
</feature>
<dbReference type="AlphaFoldDB" id="A0A2R6PJD1"/>
<evidence type="ECO:0000313" key="3">
    <source>
        <dbReference type="Proteomes" id="UP000186601"/>
    </source>
</evidence>
<evidence type="ECO:0000256" key="1">
    <source>
        <dbReference type="SAM" id="MobiDB-lite"/>
    </source>
</evidence>
<reference evidence="2 3" key="1">
    <citation type="submission" date="2018-02" db="EMBL/GenBank/DDBJ databases">
        <title>Genome sequence of the basidiomycete white-rot fungus Phlebia centrifuga.</title>
        <authorList>
            <person name="Granchi Z."/>
            <person name="Peng M."/>
            <person name="de Vries R.P."/>
            <person name="Hilden K."/>
            <person name="Makela M.R."/>
            <person name="Grigoriev I."/>
            <person name="Riley R."/>
        </authorList>
    </citation>
    <scope>NUCLEOTIDE SEQUENCE [LARGE SCALE GENOMIC DNA]</scope>
    <source>
        <strain evidence="2 3">FBCC195</strain>
    </source>
</reference>
<comment type="caution">
    <text evidence="2">The sequence shown here is derived from an EMBL/GenBank/DDBJ whole genome shotgun (WGS) entry which is preliminary data.</text>
</comment>
<protein>
    <submittedName>
        <fullName evidence="2">Uncharacterized protein</fullName>
    </submittedName>
</protein>
<gene>
    <name evidence="2" type="ORF">PHLCEN_2v4794</name>
</gene>
<feature type="region of interest" description="Disordered" evidence="1">
    <location>
        <begin position="45"/>
        <end position="73"/>
    </location>
</feature>
<dbReference type="OrthoDB" id="3246760at2759"/>
<dbReference type="Proteomes" id="UP000186601">
    <property type="component" value="Unassembled WGS sequence"/>
</dbReference>
<keyword evidence="3" id="KW-1185">Reference proteome</keyword>